<evidence type="ECO:0000313" key="8">
    <source>
        <dbReference type="Proteomes" id="UP001418222"/>
    </source>
</evidence>
<comment type="caution">
    <text evidence="7">The sequence shown here is derived from an EMBL/GenBank/DDBJ whole genome shotgun (WGS) entry which is preliminary data.</text>
</comment>
<comment type="subcellular location">
    <subcellularLocation>
        <location evidence="1">Membrane</location>
        <topology evidence="1">Multi-pass membrane protein</topology>
    </subcellularLocation>
</comment>
<keyword evidence="3 6" id="KW-0812">Transmembrane</keyword>
<evidence type="ECO:0000313" key="7">
    <source>
        <dbReference type="EMBL" id="KAK8954530.1"/>
    </source>
</evidence>
<gene>
    <name evidence="7" type="primary">PTR3-A</name>
    <name evidence="7" type="ORF">KSP39_PZI002811</name>
</gene>
<dbReference type="Pfam" id="PF00854">
    <property type="entry name" value="PTR2"/>
    <property type="match status" value="1"/>
</dbReference>
<evidence type="ECO:0000256" key="4">
    <source>
        <dbReference type="ARBA" id="ARBA00022989"/>
    </source>
</evidence>
<name>A0AAP0BYK1_9ASPA</name>
<evidence type="ECO:0000256" key="1">
    <source>
        <dbReference type="ARBA" id="ARBA00004141"/>
    </source>
</evidence>
<dbReference type="EMBL" id="JBBWWQ010000002">
    <property type="protein sequence ID" value="KAK8954530.1"/>
    <property type="molecule type" value="Genomic_DNA"/>
</dbReference>
<dbReference type="AlphaFoldDB" id="A0AAP0BYK1"/>
<dbReference type="GO" id="GO:0016020">
    <property type="term" value="C:membrane"/>
    <property type="evidence" value="ECO:0007669"/>
    <property type="project" value="UniProtKB-SubCell"/>
</dbReference>
<keyword evidence="8" id="KW-1185">Reference proteome</keyword>
<evidence type="ECO:0000256" key="2">
    <source>
        <dbReference type="ARBA" id="ARBA00005982"/>
    </source>
</evidence>
<dbReference type="GO" id="GO:0022857">
    <property type="term" value="F:transmembrane transporter activity"/>
    <property type="evidence" value="ECO:0007669"/>
    <property type="project" value="InterPro"/>
</dbReference>
<evidence type="ECO:0000256" key="3">
    <source>
        <dbReference type="ARBA" id="ARBA00022692"/>
    </source>
</evidence>
<proteinExistence type="inferred from homology"/>
<accession>A0AAP0BYK1</accession>
<dbReference type="InterPro" id="IPR036259">
    <property type="entry name" value="MFS_trans_sf"/>
</dbReference>
<dbReference type="InterPro" id="IPR000109">
    <property type="entry name" value="POT_fam"/>
</dbReference>
<dbReference type="Proteomes" id="UP001418222">
    <property type="component" value="Unassembled WGS sequence"/>
</dbReference>
<comment type="similarity">
    <text evidence="2">Belongs to the major facilitator superfamily. Proton-dependent oligopeptide transporter (POT/PTR) (TC 2.A.17) family.</text>
</comment>
<reference evidence="7 8" key="1">
    <citation type="journal article" date="2022" name="Nat. Plants">
        <title>Genomes of leafy and leafless Platanthera orchids illuminate the evolution of mycoheterotrophy.</title>
        <authorList>
            <person name="Li M.H."/>
            <person name="Liu K.W."/>
            <person name="Li Z."/>
            <person name="Lu H.C."/>
            <person name="Ye Q.L."/>
            <person name="Zhang D."/>
            <person name="Wang J.Y."/>
            <person name="Li Y.F."/>
            <person name="Zhong Z.M."/>
            <person name="Liu X."/>
            <person name="Yu X."/>
            <person name="Liu D.K."/>
            <person name="Tu X.D."/>
            <person name="Liu B."/>
            <person name="Hao Y."/>
            <person name="Liao X.Y."/>
            <person name="Jiang Y.T."/>
            <person name="Sun W.H."/>
            <person name="Chen J."/>
            <person name="Chen Y.Q."/>
            <person name="Ai Y."/>
            <person name="Zhai J.W."/>
            <person name="Wu S.S."/>
            <person name="Zhou Z."/>
            <person name="Hsiao Y.Y."/>
            <person name="Wu W.L."/>
            <person name="Chen Y.Y."/>
            <person name="Lin Y.F."/>
            <person name="Hsu J.L."/>
            <person name="Li C.Y."/>
            <person name="Wang Z.W."/>
            <person name="Zhao X."/>
            <person name="Zhong W.Y."/>
            <person name="Ma X.K."/>
            <person name="Ma L."/>
            <person name="Huang J."/>
            <person name="Chen G.Z."/>
            <person name="Huang M.Z."/>
            <person name="Huang L."/>
            <person name="Peng D.H."/>
            <person name="Luo Y.B."/>
            <person name="Zou S.Q."/>
            <person name="Chen S.P."/>
            <person name="Lan S."/>
            <person name="Tsai W.C."/>
            <person name="Van de Peer Y."/>
            <person name="Liu Z.J."/>
        </authorList>
    </citation>
    <scope>NUCLEOTIDE SEQUENCE [LARGE SCALE GENOMIC DNA]</scope>
    <source>
        <strain evidence="7">Lor287</strain>
    </source>
</reference>
<keyword evidence="5 6" id="KW-0472">Membrane</keyword>
<evidence type="ECO:0000256" key="6">
    <source>
        <dbReference type="SAM" id="Phobius"/>
    </source>
</evidence>
<evidence type="ECO:0000256" key="5">
    <source>
        <dbReference type="ARBA" id="ARBA00023136"/>
    </source>
</evidence>
<dbReference type="Gene3D" id="1.20.1250.20">
    <property type="entry name" value="MFS general substrate transporter like domains"/>
    <property type="match status" value="1"/>
</dbReference>
<sequence>MGVADMLVDVGKMEFFYDQAPEGMKSVGASFFSTSIGLGNFISSFLLKTVEKATRKEGKGGWIENNLNASHLDYYYEFLAGLCVINLVFFLLISKFYVYNKETIVEIEEEDEKNNKPTNVSL</sequence>
<protein>
    <submittedName>
        <fullName evidence="7">Peptide transporter PTR3-A</fullName>
    </submittedName>
</protein>
<organism evidence="7 8">
    <name type="scientific">Platanthera zijinensis</name>
    <dbReference type="NCBI Taxonomy" id="2320716"/>
    <lineage>
        <taxon>Eukaryota</taxon>
        <taxon>Viridiplantae</taxon>
        <taxon>Streptophyta</taxon>
        <taxon>Embryophyta</taxon>
        <taxon>Tracheophyta</taxon>
        <taxon>Spermatophyta</taxon>
        <taxon>Magnoliopsida</taxon>
        <taxon>Liliopsida</taxon>
        <taxon>Asparagales</taxon>
        <taxon>Orchidaceae</taxon>
        <taxon>Orchidoideae</taxon>
        <taxon>Orchideae</taxon>
        <taxon>Orchidinae</taxon>
        <taxon>Platanthera</taxon>
    </lineage>
</organism>
<keyword evidence="4 6" id="KW-1133">Transmembrane helix</keyword>
<dbReference type="PANTHER" id="PTHR11654">
    <property type="entry name" value="OLIGOPEPTIDE TRANSPORTER-RELATED"/>
    <property type="match status" value="1"/>
</dbReference>
<feature type="transmembrane region" description="Helical" evidence="6">
    <location>
        <begin position="74"/>
        <end position="93"/>
    </location>
</feature>